<sequence>MRKKKKGPVSRQPSGPERMTKVKRLVNFKQASSGNQCLILKFDKDHPGLTFDEAGAVLTFIGWLEINHYSVIHGGTVFCVPFSHLVKKKDLK</sequence>
<name>X1PZN0_9ZZZZ</name>
<feature type="region of interest" description="Disordered" evidence="1">
    <location>
        <begin position="1"/>
        <end position="20"/>
    </location>
</feature>
<gene>
    <name evidence="2" type="ORF">S12H4_01255</name>
</gene>
<accession>X1PZN0</accession>
<evidence type="ECO:0000256" key="1">
    <source>
        <dbReference type="SAM" id="MobiDB-lite"/>
    </source>
</evidence>
<evidence type="ECO:0000313" key="2">
    <source>
        <dbReference type="EMBL" id="GAI61408.1"/>
    </source>
</evidence>
<dbReference type="EMBL" id="BARW01000236">
    <property type="protein sequence ID" value="GAI61408.1"/>
    <property type="molecule type" value="Genomic_DNA"/>
</dbReference>
<dbReference type="AlphaFoldDB" id="X1PZN0"/>
<comment type="caution">
    <text evidence="2">The sequence shown here is derived from an EMBL/GenBank/DDBJ whole genome shotgun (WGS) entry which is preliminary data.</text>
</comment>
<proteinExistence type="predicted"/>
<organism evidence="2">
    <name type="scientific">marine sediment metagenome</name>
    <dbReference type="NCBI Taxonomy" id="412755"/>
    <lineage>
        <taxon>unclassified sequences</taxon>
        <taxon>metagenomes</taxon>
        <taxon>ecological metagenomes</taxon>
    </lineage>
</organism>
<protein>
    <submittedName>
        <fullName evidence="2">Uncharacterized protein</fullName>
    </submittedName>
</protein>
<reference evidence="2" key="1">
    <citation type="journal article" date="2014" name="Front. Microbiol.">
        <title>High frequency of phylogenetically diverse reductive dehalogenase-homologous genes in deep subseafloor sedimentary metagenomes.</title>
        <authorList>
            <person name="Kawai M."/>
            <person name="Futagami T."/>
            <person name="Toyoda A."/>
            <person name="Takaki Y."/>
            <person name="Nishi S."/>
            <person name="Hori S."/>
            <person name="Arai W."/>
            <person name="Tsubouchi T."/>
            <person name="Morono Y."/>
            <person name="Uchiyama I."/>
            <person name="Ito T."/>
            <person name="Fujiyama A."/>
            <person name="Inagaki F."/>
            <person name="Takami H."/>
        </authorList>
    </citation>
    <scope>NUCLEOTIDE SEQUENCE</scope>
    <source>
        <strain evidence="2">Expedition CK06-06</strain>
    </source>
</reference>